<feature type="region of interest" description="Disordered" evidence="1">
    <location>
        <begin position="79"/>
        <end position="98"/>
    </location>
</feature>
<name>A0ABN9A0N9_RANTA</name>
<proteinExistence type="predicted"/>
<dbReference type="Proteomes" id="UP001176941">
    <property type="component" value="Chromosome 7"/>
</dbReference>
<keyword evidence="3" id="KW-1185">Reference proteome</keyword>
<dbReference type="EMBL" id="OX459943">
    <property type="protein sequence ID" value="CAI9177976.1"/>
    <property type="molecule type" value="Genomic_DNA"/>
</dbReference>
<sequence>MRLLVTCGECLCEACAATRPIVSVPRRVNGEASARRAIVGPGLAERRLRAGKSGGFVQRSAQQRDGEMRGGFVPHFLCAGGGGGQEERGLGGQQGGAR</sequence>
<evidence type="ECO:0000256" key="1">
    <source>
        <dbReference type="SAM" id="MobiDB-lite"/>
    </source>
</evidence>
<evidence type="ECO:0000313" key="3">
    <source>
        <dbReference type="Proteomes" id="UP001176941"/>
    </source>
</evidence>
<reference evidence="2" key="1">
    <citation type="submission" date="2023-04" db="EMBL/GenBank/DDBJ databases">
        <authorList>
            <consortium name="ELIXIR-Norway"/>
        </authorList>
    </citation>
    <scope>NUCLEOTIDE SEQUENCE [LARGE SCALE GENOMIC DNA]</scope>
</reference>
<evidence type="ECO:0008006" key="4">
    <source>
        <dbReference type="Google" id="ProtNLM"/>
    </source>
</evidence>
<organism evidence="2 3">
    <name type="scientific">Rangifer tarandus platyrhynchus</name>
    <name type="common">Svalbard reindeer</name>
    <dbReference type="NCBI Taxonomy" id="3082113"/>
    <lineage>
        <taxon>Eukaryota</taxon>
        <taxon>Metazoa</taxon>
        <taxon>Chordata</taxon>
        <taxon>Craniata</taxon>
        <taxon>Vertebrata</taxon>
        <taxon>Euteleostomi</taxon>
        <taxon>Mammalia</taxon>
        <taxon>Eutheria</taxon>
        <taxon>Laurasiatheria</taxon>
        <taxon>Artiodactyla</taxon>
        <taxon>Ruminantia</taxon>
        <taxon>Pecora</taxon>
        <taxon>Cervidae</taxon>
        <taxon>Odocoileinae</taxon>
        <taxon>Rangifer</taxon>
    </lineage>
</organism>
<evidence type="ECO:0000313" key="2">
    <source>
        <dbReference type="EMBL" id="CAI9177976.1"/>
    </source>
</evidence>
<gene>
    <name evidence="2" type="ORF">MRATA1EN1_LOCUS26938</name>
</gene>
<accession>A0ABN9A0N9</accession>
<protein>
    <recommendedName>
        <fullName evidence="4">B box-type domain-containing protein</fullName>
    </recommendedName>
</protein>